<organism evidence="3 4">
    <name type="scientific">Cyclostephanos tholiformis</name>
    <dbReference type="NCBI Taxonomy" id="382380"/>
    <lineage>
        <taxon>Eukaryota</taxon>
        <taxon>Sar</taxon>
        <taxon>Stramenopiles</taxon>
        <taxon>Ochrophyta</taxon>
        <taxon>Bacillariophyta</taxon>
        <taxon>Coscinodiscophyceae</taxon>
        <taxon>Thalassiosirophycidae</taxon>
        <taxon>Stephanodiscales</taxon>
        <taxon>Stephanodiscaceae</taxon>
        <taxon>Cyclostephanos</taxon>
    </lineage>
</organism>
<evidence type="ECO:0000313" key="4">
    <source>
        <dbReference type="Proteomes" id="UP001530377"/>
    </source>
</evidence>
<keyword evidence="2" id="KW-0812">Transmembrane</keyword>
<proteinExistence type="predicted"/>
<feature type="compositionally biased region" description="Low complexity" evidence="1">
    <location>
        <begin position="83"/>
        <end position="105"/>
    </location>
</feature>
<feature type="region of interest" description="Disordered" evidence="1">
    <location>
        <begin position="1"/>
        <end position="20"/>
    </location>
</feature>
<gene>
    <name evidence="3" type="ORF">ACHAXA_001195</name>
</gene>
<dbReference type="EMBL" id="JALLPB020000016">
    <property type="protein sequence ID" value="KAL3826672.1"/>
    <property type="molecule type" value="Genomic_DNA"/>
</dbReference>
<protein>
    <submittedName>
        <fullName evidence="3">Uncharacterized protein</fullName>
    </submittedName>
</protein>
<evidence type="ECO:0000256" key="2">
    <source>
        <dbReference type="SAM" id="Phobius"/>
    </source>
</evidence>
<sequence length="595" mass="66890">MTGVWDRTIKKPPRRSASTEKLIERIESNNNNGRAFDPKALLNLLEENGEDDGVSFRSDSSSFAPDRSDSDENSIIGSEPRRAASAAAGQQRASSSVMSRQSRPSNITMITHINSSGYRLPISSGASVHTYAPPSSVVSRQSNATMMTHINNNFDRISSSGSSIHSNSSSLSGTTAWQKWWSTRGNISICFSAFALVLLFSLYNMSIHRTSLETYRDYTAESVHPSKTTQQFRGVGGETHVPFVMCDRETPFRYSLNHASDRSNRKEGSQKAFRHDWPKENKILLLRNDGKFGNIGNQMNSLLHAFDYARDHKQHLGMLFHSWAMDVIQTMFYETDDFEALGDELKNDLGILVVRNQTQLALYDEVVSKNAEQLYFYRSSNKNMDHWRETMAVHKSIIQQLFFRYNRGYGYVHNGLRAQDTCGTLDMLFKERVGNVKYSVIHSRHLDEHSQWKIEKIAKASGLTIEGGAIQMGPAYVKSILKPLGMMEYPIILITDREGTGSERGLLNDPTIGPKMMVLSEREKLDGADVALAVLSDVFIGNPASVSSGFLARARMALGYSGMSTAMFRRKRIHNWYSICNEECVFNPWIMGNSV</sequence>
<reference evidence="3 4" key="1">
    <citation type="submission" date="2024-10" db="EMBL/GenBank/DDBJ databases">
        <title>Updated reference genomes for cyclostephanoid diatoms.</title>
        <authorList>
            <person name="Roberts W.R."/>
            <person name="Alverson A.J."/>
        </authorList>
    </citation>
    <scope>NUCLEOTIDE SEQUENCE [LARGE SCALE GENOMIC DNA]</scope>
    <source>
        <strain evidence="3 4">AJA228-03</strain>
    </source>
</reference>
<evidence type="ECO:0000256" key="1">
    <source>
        <dbReference type="SAM" id="MobiDB-lite"/>
    </source>
</evidence>
<feature type="region of interest" description="Disordered" evidence="1">
    <location>
        <begin position="50"/>
        <end position="106"/>
    </location>
</feature>
<keyword evidence="4" id="KW-1185">Reference proteome</keyword>
<comment type="caution">
    <text evidence="3">The sequence shown here is derived from an EMBL/GenBank/DDBJ whole genome shotgun (WGS) entry which is preliminary data.</text>
</comment>
<name>A0ABD3SQZ5_9STRA</name>
<keyword evidence="2" id="KW-0472">Membrane</keyword>
<keyword evidence="2" id="KW-1133">Transmembrane helix</keyword>
<dbReference type="Proteomes" id="UP001530377">
    <property type="component" value="Unassembled WGS sequence"/>
</dbReference>
<evidence type="ECO:0000313" key="3">
    <source>
        <dbReference type="EMBL" id="KAL3826672.1"/>
    </source>
</evidence>
<accession>A0ABD3SQZ5</accession>
<feature type="transmembrane region" description="Helical" evidence="2">
    <location>
        <begin position="187"/>
        <end position="206"/>
    </location>
</feature>
<dbReference type="AlphaFoldDB" id="A0ABD3SQZ5"/>